<organism evidence="11 12">
    <name type="scientific">Pseudoxanthomonas sacheonensis</name>
    <dbReference type="NCBI Taxonomy" id="443615"/>
    <lineage>
        <taxon>Bacteria</taxon>
        <taxon>Pseudomonadati</taxon>
        <taxon>Pseudomonadota</taxon>
        <taxon>Gammaproteobacteria</taxon>
        <taxon>Lysobacterales</taxon>
        <taxon>Lysobacteraceae</taxon>
        <taxon>Pseudoxanthomonas</taxon>
    </lineage>
</organism>
<dbReference type="InterPro" id="IPR000515">
    <property type="entry name" value="MetI-like"/>
</dbReference>
<comment type="subunit">
    <text evidence="2">The complex is composed of two ATP-binding proteins (CysA), two transmembrane proteins (CysT and CysW) and a solute-binding protein (CysP).</text>
</comment>
<dbReference type="InterPro" id="IPR005667">
    <property type="entry name" value="Sulph_transpt2"/>
</dbReference>
<dbReference type="PANTHER" id="PTHR30406">
    <property type="entry name" value="SULFATE TRANSPORT SYSTEM PERMEASE PROTEIN"/>
    <property type="match status" value="1"/>
</dbReference>
<keyword evidence="5 9" id="KW-1133">Transmembrane helix</keyword>
<evidence type="ECO:0000256" key="2">
    <source>
        <dbReference type="ARBA" id="ARBA00011779"/>
    </source>
</evidence>
<dbReference type="PROSITE" id="PS50928">
    <property type="entry name" value="ABC_TM1"/>
    <property type="match status" value="1"/>
</dbReference>
<feature type="transmembrane region" description="Helical" evidence="9">
    <location>
        <begin position="286"/>
        <end position="308"/>
    </location>
</feature>
<dbReference type="InterPro" id="IPR011866">
    <property type="entry name" value="CysW_permease"/>
</dbReference>
<feature type="domain" description="ABC transmembrane type-1" evidence="10">
    <location>
        <begin position="90"/>
        <end position="309"/>
    </location>
</feature>
<keyword evidence="12" id="KW-1185">Reference proteome</keyword>
<feature type="transmembrane region" description="Helical" evidence="9">
    <location>
        <begin position="180"/>
        <end position="200"/>
    </location>
</feature>
<evidence type="ECO:0000256" key="8">
    <source>
        <dbReference type="ARBA" id="ARBA00025323"/>
    </source>
</evidence>
<feature type="transmembrane region" description="Helical" evidence="9">
    <location>
        <begin position="44"/>
        <end position="67"/>
    </location>
</feature>
<evidence type="ECO:0000259" key="10">
    <source>
        <dbReference type="PROSITE" id="PS50928"/>
    </source>
</evidence>
<feature type="transmembrane region" description="Helical" evidence="9">
    <location>
        <begin position="240"/>
        <end position="266"/>
    </location>
</feature>
<sequence>MSEAISAVIAFPSENPQLYTEHARESAHKRRAVASTTEPRWVQVLLIAVALLFLLGFLLLPLVLVFVEALSGGVQAFVSAITEADALAAIRLTLLVTAIVVPLNLVFGIAAAWVVSKHDFRGKRLLVSLIDLPFAVSPVVAGLVFVLIFGAQGWAWPLINEGWHFALPWLGEFTLQLPKIIFSTPGIVLATTFVTFPFIARELMPLMEQQGTDEELAALSLGASGWQTFWRVTLPNIRWALLYGVLLCSARAMGEFGAVSVVSGHIRGRTNTLPLHVEILYNDIGQNYGAAFAVASLLALSALVTLILKAYLEWRHGESLAANHRH</sequence>
<keyword evidence="7 9" id="KW-0472">Membrane</keyword>
<dbReference type="InterPro" id="IPR035906">
    <property type="entry name" value="MetI-like_sf"/>
</dbReference>
<evidence type="ECO:0000313" key="11">
    <source>
        <dbReference type="EMBL" id="MDR6842559.1"/>
    </source>
</evidence>
<proteinExistence type="predicted"/>
<keyword evidence="4 9" id="KW-0812">Transmembrane</keyword>
<evidence type="ECO:0000256" key="7">
    <source>
        <dbReference type="ARBA" id="ARBA00023136"/>
    </source>
</evidence>
<dbReference type="Pfam" id="PF00528">
    <property type="entry name" value="BPD_transp_1"/>
    <property type="match status" value="1"/>
</dbReference>
<dbReference type="NCBIfam" id="TIGR00969">
    <property type="entry name" value="3a0106s02"/>
    <property type="match status" value="1"/>
</dbReference>
<dbReference type="SUPFAM" id="SSF161098">
    <property type="entry name" value="MetI-like"/>
    <property type="match status" value="1"/>
</dbReference>
<accession>A0ABU1RUW2</accession>
<evidence type="ECO:0000256" key="1">
    <source>
        <dbReference type="ARBA" id="ARBA00004651"/>
    </source>
</evidence>
<reference evidence="11 12" key="1">
    <citation type="submission" date="2023-07" db="EMBL/GenBank/DDBJ databases">
        <title>Sorghum-associated microbial communities from plants grown in Nebraska, USA.</title>
        <authorList>
            <person name="Schachtman D."/>
        </authorList>
    </citation>
    <scope>NUCLEOTIDE SEQUENCE [LARGE SCALE GENOMIC DNA]</scope>
    <source>
        <strain evidence="11 12">BE107</strain>
    </source>
</reference>
<protein>
    <submittedName>
        <fullName evidence="11">Sulfate transport system permease protein</fullName>
    </submittedName>
</protein>
<dbReference type="CDD" id="cd06261">
    <property type="entry name" value="TM_PBP2"/>
    <property type="match status" value="1"/>
</dbReference>
<gene>
    <name evidence="11" type="ORF">J2W94_002853</name>
</gene>
<feature type="transmembrane region" description="Helical" evidence="9">
    <location>
        <begin position="87"/>
        <end position="114"/>
    </location>
</feature>
<keyword evidence="6" id="KW-0764">Sulfate transport</keyword>
<evidence type="ECO:0000256" key="5">
    <source>
        <dbReference type="ARBA" id="ARBA00022989"/>
    </source>
</evidence>
<evidence type="ECO:0000256" key="6">
    <source>
        <dbReference type="ARBA" id="ARBA00023032"/>
    </source>
</evidence>
<comment type="function">
    <text evidence="8">Part of the ABC transporter complex CysAWTP (TC 3.A.1.6.1) involved in sulfate/thiosulfate import. Probably responsible for the translocation of the substrate across the membrane.</text>
</comment>
<dbReference type="Proteomes" id="UP001254759">
    <property type="component" value="Unassembled WGS sequence"/>
</dbReference>
<dbReference type="NCBIfam" id="TIGR02140">
    <property type="entry name" value="permease_CysW"/>
    <property type="match status" value="1"/>
</dbReference>
<name>A0ABU1RUW2_9GAMM</name>
<evidence type="ECO:0000256" key="4">
    <source>
        <dbReference type="ARBA" id="ARBA00022692"/>
    </source>
</evidence>
<evidence type="ECO:0000256" key="3">
    <source>
        <dbReference type="ARBA" id="ARBA00022448"/>
    </source>
</evidence>
<comment type="caution">
    <text evidence="11">The sequence shown here is derived from an EMBL/GenBank/DDBJ whole genome shotgun (WGS) entry which is preliminary data.</text>
</comment>
<evidence type="ECO:0000256" key="9">
    <source>
        <dbReference type="SAM" id="Phobius"/>
    </source>
</evidence>
<dbReference type="Gene3D" id="1.10.3720.10">
    <property type="entry name" value="MetI-like"/>
    <property type="match status" value="1"/>
</dbReference>
<feature type="transmembrane region" description="Helical" evidence="9">
    <location>
        <begin position="126"/>
        <end position="151"/>
    </location>
</feature>
<evidence type="ECO:0000313" key="12">
    <source>
        <dbReference type="Proteomes" id="UP001254759"/>
    </source>
</evidence>
<dbReference type="EMBL" id="JAVDTT010000003">
    <property type="protein sequence ID" value="MDR6842559.1"/>
    <property type="molecule type" value="Genomic_DNA"/>
</dbReference>
<keyword evidence="3" id="KW-0813">Transport</keyword>
<comment type="subcellular location">
    <subcellularLocation>
        <location evidence="1">Cell membrane</location>
        <topology evidence="1">Multi-pass membrane protein</topology>
    </subcellularLocation>
</comment>
<dbReference type="PANTHER" id="PTHR30406:SF1">
    <property type="entry name" value="SULFATE TRANSPORT SYSTEM PERMEASE PROTEIN CYSW"/>
    <property type="match status" value="1"/>
</dbReference>